<feature type="compositionally biased region" description="Acidic residues" evidence="7">
    <location>
        <begin position="355"/>
        <end position="366"/>
    </location>
</feature>
<dbReference type="GO" id="GO:0005524">
    <property type="term" value="F:ATP binding"/>
    <property type="evidence" value="ECO:0007669"/>
    <property type="project" value="UniProtKB-UniRule"/>
</dbReference>
<dbReference type="GO" id="GO:0004672">
    <property type="term" value="F:protein kinase activity"/>
    <property type="evidence" value="ECO:0007669"/>
    <property type="project" value="InterPro"/>
</dbReference>
<dbReference type="Pfam" id="PF24970">
    <property type="entry name" value="ARM_RUK"/>
    <property type="match status" value="1"/>
</dbReference>
<dbReference type="Pfam" id="PF23606">
    <property type="entry name" value="HEAT_ULK4"/>
    <property type="match status" value="1"/>
</dbReference>
<evidence type="ECO:0000256" key="4">
    <source>
        <dbReference type="ARBA" id="ARBA00022840"/>
    </source>
</evidence>
<keyword evidence="3" id="KW-0418">Kinase</keyword>
<dbReference type="GO" id="GO:0008017">
    <property type="term" value="F:microtubule binding"/>
    <property type="evidence" value="ECO:0007669"/>
    <property type="project" value="InterPro"/>
</dbReference>
<dbReference type="InterPro" id="IPR021133">
    <property type="entry name" value="HEAT_type_2"/>
</dbReference>
<dbReference type="InterPro" id="IPR011989">
    <property type="entry name" value="ARM-like"/>
</dbReference>
<dbReference type="GO" id="GO:0000914">
    <property type="term" value="P:phragmoplast assembly"/>
    <property type="evidence" value="ECO:0007669"/>
    <property type="project" value="InterPro"/>
</dbReference>
<keyword evidence="4 6" id="KW-0067">ATP-binding</keyword>
<protein>
    <recommendedName>
        <fullName evidence="8">Protein kinase domain-containing protein</fullName>
    </recommendedName>
</protein>
<dbReference type="InterPro" id="IPR044591">
    <property type="entry name" value="RUK"/>
</dbReference>
<evidence type="ECO:0000256" key="6">
    <source>
        <dbReference type="PROSITE-ProRule" id="PRU10141"/>
    </source>
</evidence>
<dbReference type="SMART" id="SM00220">
    <property type="entry name" value="S_TKc"/>
    <property type="match status" value="1"/>
</dbReference>
<sequence>MNQYHIYEGIGRGKHSVVYKGRKKKTIQYYAIKSVEKTQKARVLQEVRTMHALDHNNILKFYAWYETSNHLWLILEYCVGGDLMSLLRQDMRLPEASIHDFARDLVVSLQYLHANSIVYCDLKPSNILLDENGRIKLGGFGLSRRLSDINKTSLQSLPQAKRGTPCYMAPELFQDGSTHSSASDLWALGCVLYECAAGHPPFVSTSFNQLVNDILNAEPAPLPGASAEFTDLVMRLVDKNAASRMTWQEMRTHPFWQCSFPVLPIPAEPMLEAFIQANGLAASAQMPQAMGMPSVRQSQGVRDSTVNVLRLSCIVRSNLEKESDGADYHAASTAKAPLNDVQLNHPDAELDFEEQAAEDASEDEESTSPSNLDEATDGNMEEERPSAAAEADRLDMDRKAMRMSTAGTPNRAPPDPSLAEPSSRSPEPIPPPALGDEEQAAPTPARMGPVSNGNAAGMSPRSDEPQAAHPSVPTVEELIWHASDSSVKPIVSNRRIERVPEARWEARLLPFTPLTLQEMLSAPQVELENFLTHIYRTIAGAAPLKDKVNVLAYFETLCVDTGAANVLINSSLTILVVRMLRNARAPTLRIRLASVVGLLVRHATYIADELAATGVVEVLAEALRDKNERVRRRVMASLGELLFYVATQQQDSGAESLWQVPPSTITLVTRLLKSGEDEIAQHYAIKTIENIASQGGAWAARFASQDVIYNLVQIYHGKSEALKPTAASTLSRLLRHNPALLSYVVDKFGIRLFVTGLADSSAKVQCAAVNMLSLALSLPEFSVRARSALQEERGLVGSLCALLEAALPVLRAKGLLAITLLTRTSPRWLLDACKAKLVPQVERLHREKDTYIGYAIEALRAEISVTVPAIMQQVGSEMERGRRPASGGTPGRGTAKDPLALFPLVLHLVTSPALRSAAISENFIADLADLLRASSAASSAYGTSLQEFKAVLLHTLEAVCQQGELIVAHHNAVLSHLLPALAATTAAGGESGDTRFLCLKLLCDVTLHFLMEPDLYSSEDGAGSATAAIDAVVGRHVLPLVPALLSEEDPMPLYALKLLGALLDTKQSWVAHVERLGLVPRFFEFLSLEHSNNNVHNIRLCRLVVAAASLTPAAMRDLDVFAKVRALFPLDNLFLHLTGLTPAAMRDLDVFAKVSAVLAYAHENAVEPFLEPVLELCAALLDSDRASLAQGVPGAGESAALVGMLPIFLSLAAHPDANVAAAAAQCTALLPAMFPASAALLLAGSGITALCTALQPDSSSGTNPVVQHHLLAALTAACRSGQPVPVSPGDMKRLQKMVSTVANGDGNGLAIVEMASEAASALGSLSGSQLQGVTDRIGYMTMQDSRR</sequence>
<evidence type="ECO:0000256" key="7">
    <source>
        <dbReference type="SAM" id="MobiDB-lite"/>
    </source>
</evidence>
<keyword evidence="1" id="KW-0808">Transferase</keyword>
<dbReference type="PROSITE" id="PS50011">
    <property type="entry name" value="PROTEIN_KINASE_DOM"/>
    <property type="match status" value="1"/>
</dbReference>
<dbReference type="PANTHER" id="PTHR46562:SF1">
    <property type="entry name" value="SERINE_THREONINE-PROTEIN KINASE ULK4"/>
    <property type="match status" value="1"/>
</dbReference>
<dbReference type="SUPFAM" id="SSF48371">
    <property type="entry name" value="ARM repeat"/>
    <property type="match status" value="2"/>
</dbReference>
<proteinExistence type="predicted"/>
<dbReference type="PANTHER" id="PTHR46562">
    <property type="entry name" value="SERINE/THREONINE-KINASE ULK4-LIKE PROTEIN-RELATED"/>
    <property type="match status" value="1"/>
</dbReference>
<accession>A0AAW1PN15</accession>
<feature type="repeat" description="HEAT" evidence="5">
    <location>
        <begin position="615"/>
        <end position="652"/>
    </location>
</feature>
<dbReference type="InterPro" id="IPR011009">
    <property type="entry name" value="Kinase-like_dom_sf"/>
</dbReference>
<dbReference type="InterPro" id="IPR056980">
    <property type="entry name" value="ARM_RUK"/>
</dbReference>
<dbReference type="InterPro" id="IPR016024">
    <property type="entry name" value="ARM-type_fold"/>
</dbReference>
<dbReference type="InterPro" id="IPR008271">
    <property type="entry name" value="Ser/Thr_kinase_AS"/>
</dbReference>
<evidence type="ECO:0000313" key="10">
    <source>
        <dbReference type="Proteomes" id="UP001489004"/>
    </source>
</evidence>
<evidence type="ECO:0000256" key="2">
    <source>
        <dbReference type="ARBA" id="ARBA00022741"/>
    </source>
</evidence>
<feature type="domain" description="Protein kinase" evidence="8">
    <location>
        <begin position="4"/>
        <end position="256"/>
    </location>
</feature>
<dbReference type="PROSITE" id="PS00107">
    <property type="entry name" value="PROTEIN_KINASE_ATP"/>
    <property type="match status" value="1"/>
</dbReference>
<dbReference type="SUPFAM" id="SSF56112">
    <property type="entry name" value="Protein kinase-like (PK-like)"/>
    <property type="match status" value="1"/>
</dbReference>
<dbReference type="Proteomes" id="UP001489004">
    <property type="component" value="Unassembled WGS sequence"/>
</dbReference>
<dbReference type="InterPro" id="IPR017441">
    <property type="entry name" value="Protein_kinase_ATP_BS"/>
</dbReference>
<dbReference type="EMBL" id="JALJOR010000010">
    <property type="protein sequence ID" value="KAK9809998.1"/>
    <property type="molecule type" value="Genomic_DNA"/>
</dbReference>
<dbReference type="Pfam" id="PF00069">
    <property type="entry name" value="Pkinase"/>
    <property type="match status" value="1"/>
</dbReference>
<dbReference type="CDD" id="cd14010">
    <property type="entry name" value="STKc_ULK4"/>
    <property type="match status" value="1"/>
</dbReference>
<evidence type="ECO:0000256" key="5">
    <source>
        <dbReference type="PROSITE-ProRule" id="PRU00103"/>
    </source>
</evidence>
<evidence type="ECO:0000256" key="3">
    <source>
        <dbReference type="ARBA" id="ARBA00022777"/>
    </source>
</evidence>
<comment type="caution">
    <text evidence="9">The sequence shown here is derived from an EMBL/GenBank/DDBJ whole genome shotgun (WGS) entry which is preliminary data.</text>
</comment>
<feature type="binding site" evidence="6">
    <location>
        <position position="33"/>
    </location>
    <ligand>
        <name>ATP</name>
        <dbReference type="ChEBI" id="CHEBI:30616"/>
    </ligand>
</feature>
<dbReference type="Gene3D" id="1.10.510.10">
    <property type="entry name" value="Transferase(Phosphotransferase) domain 1"/>
    <property type="match status" value="1"/>
</dbReference>
<evidence type="ECO:0000313" key="9">
    <source>
        <dbReference type="EMBL" id="KAK9809998.1"/>
    </source>
</evidence>
<dbReference type="PROSITE" id="PS00108">
    <property type="entry name" value="PROTEIN_KINASE_ST"/>
    <property type="match status" value="1"/>
</dbReference>
<dbReference type="InterPro" id="IPR000719">
    <property type="entry name" value="Prot_kinase_dom"/>
</dbReference>
<dbReference type="Gene3D" id="1.25.10.10">
    <property type="entry name" value="Leucine-rich Repeat Variant"/>
    <property type="match status" value="3"/>
</dbReference>
<dbReference type="InterPro" id="IPR056981">
    <property type="entry name" value="HEAT_ULK4_RUNKEL"/>
</dbReference>
<gene>
    <name evidence="9" type="ORF">WJX72_003108</name>
</gene>
<evidence type="ECO:0000256" key="1">
    <source>
        <dbReference type="ARBA" id="ARBA00022679"/>
    </source>
</evidence>
<evidence type="ECO:0000259" key="8">
    <source>
        <dbReference type="PROSITE" id="PS50011"/>
    </source>
</evidence>
<reference evidence="9 10" key="1">
    <citation type="journal article" date="2024" name="Nat. Commun.">
        <title>Phylogenomics reveals the evolutionary origins of lichenization in chlorophyte algae.</title>
        <authorList>
            <person name="Puginier C."/>
            <person name="Libourel C."/>
            <person name="Otte J."/>
            <person name="Skaloud P."/>
            <person name="Haon M."/>
            <person name="Grisel S."/>
            <person name="Petersen M."/>
            <person name="Berrin J.G."/>
            <person name="Delaux P.M."/>
            <person name="Dal Grande F."/>
            <person name="Keller J."/>
        </authorList>
    </citation>
    <scope>NUCLEOTIDE SEQUENCE [LARGE SCALE GENOMIC DNA]</scope>
    <source>
        <strain evidence="9 10">SAG 2043</strain>
    </source>
</reference>
<dbReference type="PROSITE" id="PS50077">
    <property type="entry name" value="HEAT_REPEAT"/>
    <property type="match status" value="1"/>
</dbReference>
<keyword evidence="10" id="KW-1185">Reference proteome</keyword>
<keyword evidence="2 6" id="KW-0547">Nucleotide-binding</keyword>
<feature type="compositionally biased region" description="Basic and acidic residues" evidence="7">
    <location>
        <begin position="381"/>
        <end position="400"/>
    </location>
</feature>
<name>A0AAW1PN15_9CHLO</name>
<feature type="region of interest" description="Disordered" evidence="7">
    <location>
        <begin position="355"/>
        <end position="472"/>
    </location>
</feature>
<organism evidence="9 10">
    <name type="scientific">[Myrmecia] bisecta</name>
    <dbReference type="NCBI Taxonomy" id="41462"/>
    <lineage>
        <taxon>Eukaryota</taxon>
        <taxon>Viridiplantae</taxon>
        <taxon>Chlorophyta</taxon>
        <taxon>core chlorophytes</taxon>
        <taxon>Trebouxiophyceae</taxon>
        <taxon>Trebouxiales</taxon>
        <taxon>Trebouxiaceae</taxon>
        <taxon>Myrmecia</taxon>
    </lineage>
</organism>